<protein>
    <submittedName>
        <fullName evidence="1">Uncharacterized protein</fullName>
    </submittedName>
</protein>
<dbReference type="AlphaFoldDB" id="A0A9J6GPU0"/>
<accession>A0A9J6GPU0</accession>
<dbReference type="EMBL" id="JABSTR010000008">
    <property type="protein sequence ID" value="KAH9377266.1"/>
    <property type="molecule type" value="Genomic_DNA"/>
</dbReference>
<evidence type="ECO:0000313" key="1">
    <source>
        <dbReference type="EMBL" id="KAH9377266.1"/>
    </source>
</evidence>
<evidence type="ECO:0000313" key="2">
    <source>
        <dbReference type="Proteomes" id="UP000821853"/>
    </source>
</evidence>
<name>A0A9J6GPU0_HAELO</name>
<dbReference type="VEuPathDB" id="VectorBase:HLOH_053487"/>
<sequence length="107" mass="12400">MVGRAEWRLRRGAARVSRAPSRVAADLALSRRDMDWMRSRRWNSVSDDPLQPTVWARIEAKYTKFTRLCSERHPGRGNYKRRLTSIEGPGAFVSWFPHSVEKTITKG</sequence>
<proteinExistence type="predicted"/>
<comment type="caution">
    <text evidence="1">The sequence shown here is derived from an EMBL/GenBank/DDBJ whole genome shotgun (WGS) entry which is preliminary data.</text>
</comment>
<keyword evidence="2" id="KW-1185">Reference proteome</keyword>
<reference evidence="1 2" key="1">
    <citation type="journal article" date="2020" name="Cell">
        <title>Large-Scale Comparative Analyses of Tick Genomes Elucidate Their Genetic Diversity and Vector Capacities.</title>
        <authorList>
            <consortium name="Tick Genome and Microbiome Consortium (TIGMIC)"/>
            <person name="Jia N."/>
            <person name="Wang J."/>
            <person name="Shi W."/>
            <person name="Du L."/>
            <person name="Sun Y."/>
            <person name="Zhan W."/>
            <person name="Jiang J.F."/>
            <person name="Wang Q."/>
            <person name="Zhang B."/>
            <person name="Ji P."/>
            <person name="Bell-Sakyi L."/>
            <person name="Cui X.M."/>
            <person name="Yuan T.T."/>
            <person name="Jiang B.G."/>
            <person name="Yang W.F."/>
            <person name="Lam T.T."/>
            <person name="Chang Q.C."/>
            <person name="Ding S.J."/>
            <person name="Wang X.J."/>
            <person name="Zhu J.G."/>
            <person name="Ruan X.D."/>
            <person name="Zhao L."/>
            <person name="Wei J.T."/>
            <person name="Ye R.Z."/>
            <person name="Que T.C."/>
            <person name="Du C.H."/>
            <person name="Zhou Y.H."/>
            <person name="Cheng J.X."/>
            <person name="Dai P.F."/>
            <person name="Guo W.B."/>
            <person name="Han X.H."/>
            <person name="Huang E.J."/>
            <person name="Li L.F."/>
            <person name="Wei W."/>
            <person name="Gao Y.C."/>
            <person name="Liu J.Z."/>
            <person name="Shao H.Z."/>
            <person name="Wang X."/>
            <person name="Wang C.C."/>
            <person name="Yang T.C."/>
            <person name="Huo Q.B."/>
            <person name="Li W."/>
            <person name="Chen H.Y."/>
            <person name="Chen S.E."/>
            <person name="Zhou L.G."/>
            <person name="Ni X.B."/>
            <person name="Tian J.H."/>
            <person name="Sheng Y."/>
            <person name="Liu T."/>
            <person name="Pan Y.S."/>
            <person name="Xia L.Y."/>
            <person name="Li J."/>
            <person name="Zhao F."/>
            <person name="Cao W.C."/>
        </authorList>
    </citation>
    <scope>NUCLEOTIDE SEQUENCE [LARGE SCALE GENOMIC DNA]</scope>
    <source>
        <strain evidence="1">HaeL-2018</strain>
    </source>
</reference>
<gene>
    <name evidence="1" type="ORF">HPB48_002683</name>
</gene>
<organism evidence="1 2">
    <name type="scientific">Haemaphysalis longicornis</name>
    <name type="common">Bush tick</name>
    <dbReference type="NCBI Taxonomy" id="44386"/>
    <lineage>
        <taxon>Eukaryota</taxon>
        <taxon>Metazoa</taxon>
        <taxon>Ecdysozoa</taxon>
        <taxon>Arthropoda</taxon>
        <taxon>Chelicerata</taxon>
        <taxon>Arachnida</taxon>
        <taxon>Acari</taxon>
        <taxon>Parasitiformes</taxon>
        <taxon>Ixodida</taxon>
        <taxon>Ixodoidea</taxon>
        <taxon>Ixodidae</taxon>
        <taxon>Haemaphysalinae</taxon>
        <taxon>Haemaphysalis</taxon>
    </lineage>
</organism>
<dbReference type="Proteomes" id="UP000821853">
    <property type="component" value="Unassembled WGS sequence"/>
</dbReference>